<gene>
    <name evidence="4" type="ORF">J0H12_02865</name>
</gene>
<evidence type="ECO:0000259" key="3">
    <source>
        <dbReference type="SMART" id="SM00382"/>
    </source>
</evidence>
<dbReference type="CDD" id="cd01130">
    <property type="entry name" value="VirB11-like_ATPase"/>
    <property type="match status" value="1"/>
</dbReference>
<dbReference type="InterPro" id="IPR001482">
    <property type="entry name" value="T2SS/T4SS_dom"/>
</dbReference>
<reference evidence="4" key="1">
    <citation type="submission" date="2021-02" db="EMBL/GenBank/DDBJ databases">
        <title>Thiocyanate and organic carbon inputs drive convergent selection for specific autotrophic Afipia and Thiobacillus strains within complex microbiomes.</title>
        <authorList>
            <person name="Huddy R.J."/>
            <person name="Sachdeva R."/>
            <person name="Kadzinga F."/>
            <person name="Kantor R.S."/>
            <person name="Harrison S.T.L."/>
            <person name="Banfield J.F."/>
        </authorList>
    </citation>
    <scope>NUCLEOTIDE SEQUENCE</scope>
    <source>
        <strain evidence="4">SCN18_10_11_15_R4_P_38_20</strain>
    </source>
</reference>
<dbReference type="GO" id="GO:0016887">
    <property type="term" value="F:ATP hydrolysis activity"/>
    <property type="evidence" value="ECO:0007669"/>
    <property type="project" value="InterPro"/>
</dbReference>
<feature type="domain" description="AAA+ ATPase" evidence="3">
    <location>
        <begin position="249"/>
        <end position="403"/>
    </location>
</feature>
<evidence type="ECO:0000256" key="2">
    <source>
        <dbReference type="SAM" id="MobiDB-lite"/>
    </source>
</evidence>
<name>A0A8J7TTG2_9PROT</name>
<dbReference type="PANTHER" id="PTHR30486:SF15">
    <property type="entry name" value="TYPE II_IV SECRETION SYSTEM ATPASE"/>
    <property type="match status" value="1"/>
</dbReference>
<proteinExistence type="inferred from homology"/>
<comment type="similarity">
    <text evidence="1">Belongs to the GSP E family.</text>
</comment>
<dbReference type="Gene3D" id="3.40.50.300">
    <property type="entry name" value="P-loop containing nucleotide triphosphate hydrolases"/>
    <property type="match status" value="1"/>
</dbReference>
<dbReference type="PANTHER" id="PTHR30486">
    <property type="entry name" value="TWITCHING MOTILITY PROTEIN PILT"/>
    <property type="match status" value="1"/>
</dbReference>
<evidence type="ECO:0000313" key="5">
    <source>
        <dbReference type="Proteomes" id="UP000664414"/>
    </source>
</evidence>
<dbReference type="InterPro" id="IPR027417">
    <property type="entry name" value="P-loop_NTPase"/>
</dbReference>
<dbReference type="InterPro" id="IPR050921">
    <property type="entry name" value="T4SS_GSP_E_ATPase"/>
</dbReference>
<organism evidence="4 5">
    <name type="scientific">Candidatus Paracaedimonas acanthamoebae</name>
    <dbReference type="NCBI Taxonomy" id="244581"/>
    <lineage>
        <taxon>Bacteria</taxon>
        <taxon>Pseudomonadati</taxon>
        <taxon>Pseudomonadota</taxon>
        <taxon>Alphaproteobacteria</taxon>
        <taxon>Holosporales</taxon>
        <taxon>Caedimonadaceae</taxon>
        <taxon>Candidatus Paracaedimonas</taxon>
    </lineage>
</organism>
<dbReference type="Gene3D" id="3.30.450.380">
    <property type="match status" value="1"/>
</dbReference>
<dbReference type="EMBL" id="JAFKGL010000013">
    <property type="protein sequence ID" value="MBN9412855.1"/>
    <property type="molecule type" value="Genomic_DNA"/>
</dbReference>
<accession>A0A8J7TTG2</accession>
<evidence type="ECO:0000256" key="1">
    <source>
        <dbReference type="ARBA" id="ARBA00006611"/>
    </source>
</evidence>
<dbReference type="SMART" id="SM00382">
    <property type="entry name" value="AAA"/>
    <property type="match status" value="1"/>
</dbReference>
<evidence type="ECO:0000313" key="4">
    <source>
        <dbReference type="EMBL" id="MBN9412855.1"/>
    </source>
</evidence>
<feature type="region of interest" description="Disordered" evidence="2">
    <location>
        <begin position="21"/>
        <end position="48"/>
    </location>
</feature>
<dbReference type="InterPro" id="IPR003593">
    <property type="entry name" value="AAA+_ATPase"/>
</dbReference>
<dbReference type="AlphaFoldDB" id="A0A8J7TTG2"/>
<dbReference type="Proteomes" id="UP000664414">
    <property type="component" value="Unassembled WGS sequence"/>
</dbReference>
<dbReference type="SUPFAM" id="SSF52540">
    <property type="entry name" value="P-loop containing nucleoside triphosphate hydrolases"/>
    <property type="match status" value="1"/>
</dbReference>
<dbReference type="Pfam" id="PF00437">
    <property type="entry name" value="T2SSE"/>
    <property type="match status" value="1"/>
</dbReference>
<sequence length="476" mass="53037">MSGFGRKEISEFVDTAPQKVSLLNSGPTDKMNAVKQGGHSSQENNHYKTKVVNQSPNIVIFKEKVFDRIIKHIDLVAAAKMPSSELRHEIEHYVLEYSEEHQAQVSRKELQDIINDIMDDMVGLGPLEILLKDSTINDILINSYDLVFVERFGKLFKTDIVFRDEKHVLQIAQRIASQVGRRIDELSPMVDARLQDGSRVNIIIPPVALGGASISIRKFQQQNIKLNDLVQYNSLSPKMAEFLKMAAEARLNIIISGGTGAGKTTLLNALSGLIDPSERVVSIEDSAELKLSLPHVVRLESRPSNMEGAGLITISDLLRNALRMRPDRLVIGECRGAEAFDMLQAMNTGHNGSMSTLHSNNTREALHRIENMLLMAGHDFPNQVVKGYIADAIDLIVHVSRMKDGVRRVTQISSVTGLEDNKINIQDVFLFNNITEEKGKIKGDFEFQDLPKKLCEKIENHGAGNALNNFLKLISS</sequence>
<comment type="caution">
    <text evidence="4">The sequence shown here is derived from an EMBL/GenBank/DDBJ whole genome shotgun (WGS) entry which is preliminary data.</text>
</comment>
<protein>
    <submittedName>
        <fullName evidence="4">CpaF family protein</fullName>
    </submittedName>
</protein>